<dbReference type="AlphaFoldDB" id="A0A1I3W7L7"/>
<keyword evidence="2" id="KW-1185">Reference proteome</keyword>
<reference evidence="1 2" key="1">
    <citation type="submission" date="2016-10" db="EMBL/GenBank/DDBJ databases">
        <authorList>
            <person name="de Groot N.N."/>
        </authorList>
    </citation>
    <scope>NUCLEOTIDE SEQUENCE [LARGE SCALE GENOMIC DNA]</scope>
    <source>
        <strain evidence="1 2">IBRC-M 10445</strain>
    </source>
</reference>
<evidence type="ECO:0000313" key="2">
    <source>
        <dbReference type="Proteomes" id="UP000199445"/>
    </source>
</evidence>
<accession>A0A1I3W7L7</accession>
<gene>
    <name evidence="1" type="ORF">SAMN05216429_10959</name>
</gene>
<dbReference type="EMBL" id="FOSC01000009">
    <property type="protein sequence ID" value="SFK03269.1"/>
    <property type="molecule type" value="Genomic_DNA"/>
</dbReference>
<dbReference type="Proteomes" id="UP000199445">
    <property type="component" value="Unassembled WGS sequence"/>
</dbReference>
<organism evidence="1 2">
    <name type="scientific">Marinobacter persicus</name>
    <dbReference type="NCBI Taxonomy" id="930118"/>
    <lineage>
        <taxon>Bacteria</taxon>
        <taxon>Pseudomonadati</taxon>
        <taxon>Pseudomonadota</taxon>
        <taxon>Gammaproteobacteria</taxon>
        <taxon>Pseudomonadales</taxon>
        <taxon>Marinobacteraceae</taxon>
        <taxon>Marinobacter</taxon>
    </lineage>
</organism>
<sequence length="61" mass="6835">MRLQDVQVGMEVIIDKPSSPNDGMSAVVLSIYSEVSNTVNIRLRVEETADVITRFQPDELQ</sequence>
<evidence type="ECO:0000313" key="1">
    <source>
        <dbReference type="EMBL" id="SFK03269.1"/>
    </source>
</evidence>
<proteinExistence type="predicted"/>
<name>A0A1I3W7L7_9GAMM</name>
<protein>
    <submittedName>
        <fullName evidence="1">Uncharacterized protein</fullName>
    </submittedName>
</protein>